<dbReference type="SUPFAM" id="SSF46785">
    <property type="entry name" value="Winged helix' DNA-binding domain"/>
    <property type="match status" value="1"/>
</dbReference>
<dbReference type="CDD" id="cd00090">
    <property type="entry name" value="HTH_ARSR"/>
    <property type="match status" value="1"/>
</dbReference>
<dbReference type="Pfam" id="PF13412">
    <property type="entry name" value="HTH_24"/>
    <property type="match status" value="1"/>
</dbReference>
<dbReference type="GO" id="GO:0043565">
    <property type="term" value="F:sequence-specific DNA binding"/>
    <property type="evidence" value="ECO:0007669"/>
    <property type="project" value="InterPro"/>
</dbReference>
<proteinExistence type="predicted"/>
<reference evidence="2 3" key="1">
    <citation type="journal article" date="2013" name="Appl. Environ. Microbiol.">
        <title>Variation of the Virus-Related Elements within Syntenic Genomes of the Hyperthermophilic Archaeon Aeropyrum.</title>
        <authorList>
            <person name="Daifuku T."/>
            <person name="Yoshida T."/>
            <person name="Kitamura T."/>
            <person name="Kawaichi S."/>
            <person name="Inoue T."/>
            <person name="Nomura K."/>
            <person name="Yoshida Y."/>
            <person name="Kuno S."/>
            <person name="Sako Y."/>
        </authorList>
    </citation>
    <scope>NUCLEOTIDE SEQUENCE [LARGE SCALE GENOMIC DNA]</scope>
    <source>
        <strain evidence="2 3">SY1</strain>
    </source>
</reference>
<evidence type="ECO:0000256" key="1">
    <source>
        <dbReference type="SAM" id="Phobius"/>
    </source>
</evidence>
<gene>
    <name evidence="2" type="ORF">ACAM_1070</name>
</gene>
<organism evidence="2 3">
    <name type="scientific">Aeropyrum camini SY1 = JCM 12091</name>
    <dbReference type="NCBI Taxonomy" id="1198449"/>
    <lineage>
        <taxon>Archaea</taxon>
        <taxon>Thermoproteota</taxon>
        <taxon>Thermoprotei</taxon>
        <taxon>Desulfurococcales</taxon>
        <taxon>Desulfurococcaceae</taxon>
        <taxon>Aeropyrum</taxon>
    </lineage>
</organism>
<dbReference type="eggNOG" id="arCOG00374">
    <property type="taxonomic scope" value="Archaea"/>
</dbReference>
<dbReference type="KEGG" id="acj:ACAM_1070"/>
<keyword evidence="1" id="KW-0472">Membrane</keyword>
<dbReference type="InterPro" id="IPR036390">
    <property type="entry name" value="WH_DNA-bd_sf"/>
</dbReference>
<dbReference type="Gene3D" id="1.10.10.10">
    <property type="entry name" value="Winged helix-like DNA-binding domain superfamily/Winged helix DNA-binding domain"/>
    <property type="match status" value="1"/>
</dbReference>
<dbReference type="RefSeq" id="WP_022541811.1">
    <property type="nucleotide sequence ID" value="NC_022521.1"/>
</dbReference>
<keyword evidence="1" id="KW-1133">Transmembrane helix</keyword>
<evidence type="ECO:0000313" key="2">
    <source>
        <dbReference type="EMBL" id="BAN90539.1"/>
    </source>
</evidence>
<feature type="transmembrane region" description="Helical" evidence="1">
    <location>
        <begin position="203"/>
        <end position="228"/>
    </location>
</feature>
<dbReference type="InterPro" id="IPR000485">
    <property type="entry name" value="AsnC-type_HTH_dom"/>
</dbReference>
<keyword evidence="1" id="KW-0812">Transmembrane</keyword>
<dbReference type="OrthoDB" id="28494at2157"/>
<dbReference type="InterPro" id="IPR036388">
    <property type="entry name" value="WH-like_DNA-bd_sf"/>
</dbReference>
<accession>U3TGS4</accession>
<dbReference type="GeneID" id="17110396"/>
<name>U3TGS4_9CREN</name>
<dbReference type="STRING" id="1198449.ACAM_1070"/>
<keyword evidence="3" id="KW-1185">Reference proteome</keyword>
<protein>
    <submittedName>
        <fullName evidence="2">Uncharacterized membrane-associated protein</fullName>
    </submittedName>
</protein>
<dbReference type="EMBL" id="AP012489">
    <property type="protein sequence ID" value="BAN90539.1"/>
    <property type="molecule type" value="Genomic_DNA"/>
</dbReference>
<dbReference type="AlphaFoldDB" id="U3TGS4"/>
<dbReference type="Proteomes" id="UP000016887">
    <property type="component" value="Chromosome"/>
</dbReference>
<dbReference type="InterPro" id="IPR011991">
    <property type="entry name" value="ArsR-like_HTH"/>
</dbReference>
<evidence type="ECO:0000313" key="3">
    <source>
        <dbReference type="Proteomes" id="UP000016887"/>
    </source>
</evidence>
<sequence length="314" mass="32955">MTSWRGETASGRAAVLLILVLAGILIASHTALAQEEAGITDVEVTIRSDGVAEARVWAEAGPGLASIQLPTPPILATILVTTADGGSIPPIVEGNTLIVPLEEKTLLEITYLVDTRASDGVFSFDVTPPGVPVTLVVEQGIILLGLPSGITSYDKKDSTLEIVFSEPSTISFVPAEYATNTAAVGGGAGTNNTPTEAEAREGWGLLPVIVAIILGVILLAGGAAFYVYRRGSGGNNVEAVVTTLDSTDKLILDTLKSSGGTSEQPALLRATGLPKSTLWRRLKRLESLGYVRIIRKGKTNVVELVKHYEDESKN</sequence>
<dbReference type="PRINTS" id="PR00033">
    <property type="entry name" value="HTHASNC"/>
</dbReference>